<evidence type="ECO:0000313" key="3">
    <source>
        <dbReference type="Proteomes" id="UP000194474"/>
    </source>
</evidence>
<keyword evidence="3" id="KW-1185">Reference proteome</keyword>
<accession>A0A1Y6EPN8</accession>
<keyword evidence="1" id="KW-0472">Membrane</keyword>
<name>A0A1Y6EPN8_9HYPH</name>
<reference evidence="3" key="1">
    <citation type="submission" date="2017-04" db="EMBL/GenBank/DDBJ databases">
        <authorList>
            <person name="Varghese N."/>
            <person name="Submissions S."/>
        </authorList>
    </citation>
    <scope>NUCLEOTIDE SEQUENCE [LARGE SCALE GENOMIC DNA]</scope>
</reference>
<keyword evidence="1" id="KW-0812">Transmembrane</keyword>
<feature type="transmembrane region" description="Helical" evidence="1">
    <location>
        <begin position="6"/>
        <end position="26"/>
    </location>
</feature>
<organism evidence="2 3">
    <name type="scientific">Devosia lucknowensis</name>
    <dbReference type="NCBI Taxonomy" id="1096929"/>
    <lineage>
        <taxon>Bacteria</taxon>
        <taxon>Pseudomonadati</taxon>
        <taxon>Pseudomonadota</taxon>
        <taxon>Alphaproteobacteria</taxon>
        <taxon>Hyphomicrobiales</taxon>
        <taxon>Devosiaceae</taxon>
        <taxon>Devosia</taxon>
    </lineage>
</organism>
<feature type="transmembrane region" description="Helical" evidence="1">
    <location>
        <begin position="85"/>
        <end position="107"/>
    </location>
</feature>
<proteinExistence type="predicted"/>
<dbReference type="OrthoDB" id="9854207at2"/>
<protein>
    <submittedName>
        <fullName evidence="2">Uncharacterized protein</fullName>
    </submittedName>
</protein>
<dbReference type="AlphaFoldDB" id="A0A1Y6EPN8"/>
<dbReference type="RefSeq" id="WP_086469197.1">
    <property type="nucleotide sequence ID" value="NZ_FXWK01000001.1"/>
</dbReference>
<dbReference type="EMBL" id="FXWK01000001">
    <property type="protein sequence ID" value="SMQ63181.1"/>
    <property type="molecule type" value="Genomic_DNA"/>
</dbReference>
<sequence>MELWQAVFLISLIVSMTVAIGWDSVLGRKYKQIEERQRSDPRLREQMNLGQMTAMGVSYRARQQALRLAEPERSQALRECAMLQAYSRTIMAVTALVFLAMIVSLLFR</sequence>
<evidence type="ECO:0000313" key="2">
    <source>
        <dbReference type="EMBL" id="SMQ63181.1"/>
    </source>
</evidence>
<dbReference type="Proteomes" id="UP000194474">
    <property type="component" value="Unassembled WGS sequence"/>
</dbReference>
<evidence type="ECO:0000256" key="1">
    <source>
        <dbReference type="SAM" id="Phobius"/>
    </source>
</evidence>
<keyword evidence="1" id="KW-1133">Transmembrane helix</keyword>
<gene>
    <name evidence="2" type="ORF">SAMN06295905_0776</name>
</gene>